<keyword evidence="8" id="KW-0808">Transferase</keyword>
<evidence type="ECO:0000256" key="6">
    <source>
        <dbReference type="ARBA" id="ARBA00022670"/>
    </source>
</evidence>
<evidence type="ECO:0000256" key="13">
    <source>
        <dbReference type="ARBA" id="ARBA00022989"/>
    </source>
</evidence>
<proteinExistence type="inferred from homology"/>
<dbReference type="STRING" id="1915309.AXG55_10610"/>
<dbReference type="Pfam" id="PF00912">
    <property type="entry name" value="Transgly"/>
    <property type="match status" value="1"/>
</dbReference>
<dbReference type="EC" id="2.4.99.28" evidence="17"/>
<dbReference type="GO" id="GO:0009252">
    <property type="term" value="P:peptidoglycan biosynthetic process"/>
    <property type="evidence" value="ECO:0007669"/>
    <property type="project" value="UniProtKB-UniPathway"/>
</dbReference>
<keyword evidence="9 21" id="KW-0812">Transmembrane</keyword>
<keyword evidence="16" id="KW-0961">Cell wall biogenesis/degradation</keyword>
<dbReference type="GO" id="GO:0030288">
    <property type="term" value="C:outer membrane-bounded periplasmic space"/>
    <property type="evidence" value="ECO:0007669"/>
    <property type="project" value="TreeGrafter"/>
</dbReference>
<feature type="transmembrane region" description="Helical" evidence="21">
    <location>
        <begin position="12"/>
        <end position="30"/>
    </location>
</feature>
<dbReference type="FunFam" id="1.10.3810.10:FF:000003">
    <property type="entry name" value="Penicillin-binding protein 1a"/>
    <property type="match status" value="1"/>
</dbReference>
<dbReference type="GO" id="GO:0071555">
    <property type="term" value="P:cell wall organization"/>
    <property type="evidence" value="ECO:0007669"/>
    <property type="project" value="UniProtKB-KW"/>
</dbReference>
<evidence type="ECO:0000256" key="5">
    <source>
        <dbReference type="ARBA" id="ARBA00022645"/>
    </source>
</evidence>
<evidence type="ECO:0000256" key="10">
    <source>
        <dbReference type="ARBA" id="ARBA00022801"/>
    </source>
</evidence>
<dbReference type="Gene3D" id="1.10.3810.10">
    <property type="entry name" value="Biosynthetic peptidoglycan transglycosylase-like"/>
    <property type="match status" value="1"/>
</dbReference>
<dbReference type="Proteomes" id="UP000184731">
    <property type="component" value="Chromosome"/>
</dbReference>
<evidence type="ECO:0000259" key="22">
    <source>
        <dbReference type="Pfam" id="PF00905"/>
    </source>
</evidence>
<keyword evidence="6" id="KW-0645">Protease</keyword>
<dbReference type="GO" id="GO:0006508">
    <property type="term" value="P:proteolysis"/>
    <property type="evidence" value="ECO:0007669"/>
    <property type="project" value="UniProtKB-KW"/>
</dbReference>
<feature type="domain" description="Penicillin-binding protein transpeptidase" evidence="22">
    <location>
        <begin position="458"/>
        <end position="753"/>
    </location>
</feature>
<sequence length="848" mass="94554">MVDFIFQNRKKLIFAFIGLLVVVFLIYGFYRIKKSLPNLEKLTNYEPALPTLIYSQDGVKIAEIFEERRYPVLINEISPFIKNAFIAAEDSDFYNHHGFDWKGFLRASFHFITFSNQKQGGSTITQQLAKNVLLSKERTIVRKIKDIIVAREIEESFPKDKILELYLNTIYLGNGAYGVEAAAQNYFHKANMNLTLGESAMIAGLTPAPSTYDPTDNFTAAKSRQAYVLERMHKLGFITKNQYDRAMTEKVVAYKAESPNNKIAPYFIAEIKKQLQNQLDIDNLGTSGLTIYTTLNSRIQNAALTSVQAFADLYQSRRSYKGSIKRHGNGFRDYIKTLVNLPIKETEYERAVVVSIDDTLRAVGIVTQRGLGVIPVEEISWAIKSERDIEDVEPDVNNILKVGDEIHVLKVNKKIHSRIINDKNFLPNLINYAKHFEAPVKDNILRYTLADSVGIEAAALVMDTRNGEILAMVGGEHFLQSQFNRATQAERQVGSSVKPLYYSYAIDSGFSPASKIDSPKIDFDGWKPENYGGKETGRTTLLQCLAQSLNIPSIFLYQTIGSLKITKQLSRFGFNWPYSDLSIALGSGSASLLKMVQAYSVFPNQGQMTLAYYIQEIVDRNGKIIYSSKDGKIYPLEVVPENVQDAPYLPGKTIDKTEEPSSLQLISPQSAYVTLNMMRHVVNMGTGQGALGVSPYVAGKTGTTNQSSDAWFLGIASQLVGGVWVGYDDNSKTLGGGGTGSVMAVPIWKNIMQTAVRIYAQQSWPKPPGIHEIRIDKETGEYSTSRDAVSVYVIDGTEPGGVYSRNALDDHSNSLDNHLELSITPDNNDNADEKSSPVLPKKKVHKKI</sequence>
<evidence type="ECO:0000256" key="12">
    <source>
        <dbReference type="ARBA" id="ARBA00022984"/>
    </source>
</evidence>
<dbReference type="SUPFAM" id="SSF53955">
    <property type="entry name" value="Lysozyme-like"/>
    <property type="match status" value="1"/>
</dbReference>
<dbReference type="InterPro" id="IPR036950">
    <property type="entry name" value="PBP_transglycosylase"/>
</dbReference>
<dbReference type="GO" id="GO:0008360">
    <property type="term" value="P:regulation of cell shape"/>
    <property type="evidence" value="ECO:0007669"/>
    <property type="project" value="UniProtKB-KW"/>
</dbReference>
<dbReference type="Gene3D" id="3.40.710.10">
    <property type="entry name" value="DD-peptidase/beta-lactamase superfamily"/>
    <property type="match status" value="2"/>
</dbReference>
<dbReference type="KEGG" id="saqi:AXG55_10610"/>
<keyword evidence="14 21" id="KW-0472">Membrane</keyword>
<dbReference type="InterPro" id="IPR001264">
    <property type="entry name" value="Glyco_trans_51"/>
</dbReference>
<dbReference type="GO" id="GO:0008658">
    <property type="term" value="F:penicillin binding"/>
    <property type="evidence" value="ECO:0007669"/>
    <property type="project" value="InterPro"/>
</dbReference>
<comment type="subcellular location">
    <subcellularLocation>
        <location evidence="1">Membrane</location>
    </subcellularLocation>
</comment>
<dbReference type="NCBIfam" id="TIGR02074">
    <property type="entry name" value="PBP_1a_fam"/>
    <property type="match status" value="1"/>
</dbReference>
<evidence type="ECO:0000259" key="23">
    <source>
        <dbReference type="Pfam" id="PF00912"/>
    </source>
</evidence>
<dbReference type="UniPathway" id="UPA00219"/>
<dbReference type="SUPFAM" id="SSF56601">
    <property type="entry name" value="beta-lactamase/transpeptidase-like"/>
    <property type="match status" value="1"/>
</dbReference>
<evidence type="ECO:0000256" key="1">
    <source>
        <dbReference type="ARBA" id="ARBA00004370"/>
    </source>
</evidence>
<dbReference type="InterPro" id="IPR023346">
    <property type="entry name" value="Lysozyme-like_dom_sf"/>
</dbReference>
<keyword evidence="10" id="KW-0378">Hydrolase</keyword>
<evidence type="ECO:0000256" key="9">
    <source>
        <dbReference type="ARBA" id="ARBA00022692"/>
    </source>
</evidence>
<dbReference type="InterPro" id="IPR050396">
    <property type="entry name" value="Glycosyltr_51/Transpeptidase"/>
</dbReference>
<evidence type="ECO:0000256" key="3">
    <source>
        <dbReference type="ARBA" id="ARBA00007090"/>
    </source>
</evidence>
<evidence type="ECO:0000256" key="15">
    <source>
        <dbReference type="ARBA" id="ARBA00023268"/>
    </source>
</evidence>
<comment type="catalytic activity">
    <reaction evidence="18">
        <text>[GlcNAc-(1-&gt;4)-Mur2Ac(oyl-L-Ala-gamma-D-Glu-L-Lys-D-Ala-D-Ala)](n)-di-trans,octa-cis-undecaprenyl diphosphate + beta-D-GlcNAc-(1-&gt;4)-Mur2Ac(oyl-L-Ala-gamma-D-Glu-L-Lys-D-Ala-D-Ala)-di-trans,octa-cis-undecaprenyl diphosphate = [GlcNAc-(1-&gt;4)-Mur2Ac(oyl-L-Ala-gamma-D-Glu-L-Lys-D-Ala-D-Ala)](n+1)-di-trans,octa-cis-undecaprenyl diphosphate + di-trans,octa-cis-undecaprenyl diphosphate + H(+)</text>
        <dbReference type="Rhea" id="RHEA:23708"/>
        <dbReference type="Rhea" id="RHEA-COMP:9602"/>
        <dbReference type="Rhea" id="RHEA-COMP:9603"/>
        <dbReference type="ChEBI" id="CHEBI:15378"/>
        <dbReference type="ChEBI" id="CHEBI:58405"/>
        <dbReference type="ChEBI" id="CHEBI:60033"/>
        <dbReference type="ChEBI" id="CHEBI:78435"/>
        <dbReference type="EC" id="2.4.99.28"/>
    </reaction>
</comment>
<evidence type="ECO:0000256" key="21">
    <source>
        <dbReference type="SAM" id="Phobius"/>
    </source>
</evidence>
<evidence type="ECO:0000256" key="8">
    <source>
        <dbReference type="ARBA" id="ARBA00022679"/>
    </source>
</evidence>
<gene>
    <name evidence="24" type="ORF">AXG55_10610</name>
</gene>
<keyword evidence="12" id="KW-0573">Peptidoglycan synthesis</keyword>
<feature type="domain" description="Glycosyl transferase family 51" evidence="23">
    <location>
        <begin position="59"/>
        <end position="233"/>
    </location>
</feature>
<dbReference type="GO" id="GO:0016020">
    <property type="term" value="C:membrane"/>
    <property type="evidence" value="ECO:0007669"/>
    <property type="project" value="UniProtKB-SubCell"/>
</dbReference>
<dbReference type="InterPro" id="IPR001460">
    <property type="entry name" value="PCN-bd_Tpept"/>
</dbReference>
<accession>A0A1L4D2A9</accession>
<evidence type="ECO:0000256" key="20">
    <source>
        <dbReference type="SAM" id="MobiDB-lite"/>
    </source>
</evidence>
<name>A0A1L4D2A9_9BACT</name>
<evidence type="ECO:0000313" key="24">
    <source>
        <dbReference type="EMBL" id="APJ04332.1"/>
    </source>
</evidence>
<evidence type="ECO:0000256" key="14">
    <source>
        <dbReference type="ARBA" id="ARBA00023136"/>
    </source>
</evidence>
<dbReference type="RefSeq" id="WP_233231156.1">
    <property type="nucleotide sequence ID" value="NZ_CP017834.1"/>
</dbReference>
<evidence type="ECO:0000313" key="25">
    <source>
        <dbReference type="Proteomes" id="UP000184731"/>
    </source>
</evidence>
<feature type="region of interest" description="Disordered" evidence="20">
    <location>
        <begin position="823"/>
        <end position="848"/>
    </location>
</feature>
<dbReference type="Pfam" id="PF00905">
    <property type="entry name" value="Transpeptidase"/>
    <property type="match status" value="1"/>
</dbReference>
<evidence type="ECO:0000256" key="16">
    <source>
        <dbReference type="ARBA" id="ARBA00023316"/>
    </source>
</evidence>
<keyword evidence="7" id="KW-0328">Glycosyltransferase</keyword>
<keyword evidence="13 21" id="KW-1133">Transmembrane helix</keyword>
<keyword evidence="15" id="KW-0511">Multifunctional enzyme</keyword>
<reference evidence="24 25" key="1">
    <citation type="submission" date="2016-10" db="EMBL/GenBank/DDBJ databases">
        <title>Silvanigrella aquatica sp. nov., isolated from a freshwater lake located in the Black Forest, Germany, description of Silvanigrellaceae fam. nov., Silvanigrellales ord. nov., reclassification of the order Bdellovibrionales in the class Oligoflexia, reclassification of the families Bacteriovoracaceae and Halobacteriovoraceae in the new order Bacteriovoracales ord. nov., and reclassification of the family Pseudobacteriovoracaceae in the order Oligoflexiales.</title>
        <authorList>
            <person name="Hahn M.W."/>
            <person name="Schmidt J."/>
            <person name="Koll U."/>
            <person name="Rohde M."/>
            <person name="Verbag S."/>
            <person name="Pitt A."/>
            <person name="Nakai R."/>
            <person name="Naganuma T."/>
            <person name="Lang E."/>
        </authorList>
    </citation>
    <scope>NUCLEOTIDE SEQUENCE [LARGE SCALE GENOMIC DNA]</scope>
    <source>
        <strain evidence="24 25">MWH-Nonnen-W8red</strain>
    </source>
</reference>
<dbReference type="GO" id="GO:0008955">
    <property type="term" value="F:peptidoglycan glycosyltransferase activity"/>
    <property type="evidence" value="ECO:0007669"/>
    <property type="project" value="UniProtKB-EC"/>
</dbReference>
<dbReference type="AlphaFoldDB" id="A0A1L4D2A9"/>
<evidence type="ECO:0000256" key="4">
    <source>
        <dbReference type="ARBA" id="ARBA00007739"/>
    </source>
</evidence>
<evidence type="ECO:0000256" key="19">
    <source>
        <dbReference type="ARBA" id="ARBA00060592"/>
    </source>
</evidence>
<keyword evidence="5" id="KW-0121">Carboxypeptidase</keyword>
<evidence type="ECO:0000256" key="11">
    <source>
        <dbReference type="ARBA" id="ARBA00022960"/>
    </source>
</evidence>
<dbReference type="InterPro" id="IPR012338">
    <property type="entry name" value="Beta-lactam/transpept-like"/>
</dbReference>
<dbReference type="EMBL" id="CP017834">
    <property type="protein sequence ID" value="APJ04332.1"/>
    <property type="molecule type" value="Genomic_DNA"/>
</dbReference>
<evidence type="ECO:0000256" key="18">
    <source>
        <dbReference type="ARBA" id="ARBA00049902"/>
    </source>
</evidence>
<evidence type="ECO:0000256" key="7">
    <source>
        <dbReference type="ARBA" id="ARBA00022676"/>
    </source>
</evidence>
<comment type="pathway">
    <text evidence="2">Cell wall biogenesis; peptidoglycan biosynthesis.</text>
</comment>
<dbReference type="PROSITE" id="PS50096">
    <property type="entry name" value="IQ"/>
    <property type="match status" value="1"/>
</dbReference>
<dbReference type="PANTHER" id="PTHR32282">
    <property type="entry name" value="BINDING PROTEIN TRANSPEPTIDASE, PUTATIVE-RELATED"/>
    <property type="match status" value="1"/>
</dbReference>
<dbReference type="PANTHER" id="PTHR32282:SF27">
    <property type="entry name" value="PENICILLIN-BINDING PROTEIN 1A"/>
    <property type="match status" value="1"/>
</dbReference>
<organism evidence="24 25">
    <name type="scientific">Silvanigrella aquatica</name>
    <dbReference type="NCBI Taxonomy" id="1915309"/>
    <lineage>
        <taxon>Bacteria</taxon>
        <taxon>Pseudomonadati</taxon>
        <taxon>Bdellovibrionota</taxon>
        <taxon>Oligoflexia</taxon>
        <taxon>Silvanigrellales</taxon>
        <taxon>Silvanigrellaceae</taxon>
        <taxon>Silvanigrella</taxon>
    </lineage>
</organism>
<keyword evidence="25" id="KW-1185">Reference proteome</keyword>
<comment type="similarity">
    <text evidence="4">In the N-terminal section; belongs to the glycosyltransferase 51 family.</text>
</comment>
<comment type="pathway">
    <text evidence="19">Glycan biosynthesis.</text>
</comment>
<keyword evidence="11" id="KW-0133">Cell shape</keyword>
<evidence type="ECO:0000256" key="17">
    <source>
        <dbReference type="ARBA" id="ARBA00044770"/>
    </source>
</evidence>
<dbReference type="GO" id="GO:0004180">
    <property type="term" value="F:carboxypeptidase activity"/>
    <property type="evidence" value="ECO:0007669"/>
    <property type="project" value="UniProtKB-KW"/>
</dbReference>
<protein>
    <recommendedName>
        <fullName evidence="17">peptidoglycan glycosyltransferase</fullName>
        <ecNumber evidence="17">2.4.99.28</ecNumber>
    </recommendedName>
</protein>
<comment type="similarity">
    <text evidence="3">In the C-terminal section; belongs to the transpeptidase family.</text>
</comment>
<evidence type="ECO:0000256" key="2">
    <source>
        <dbReference type="ARBA" id="ARBA00004752"/>
    </source>
</evidence>